<protein>
    <submittedName>
        <fullName evidence="2">PIN domain-containing protein</fullName>
    </submittedName>
</protein>
<comment type="caution">
    <text evidence="2">The sequence shown here is derived from an EMBL/GenBank/DDBJ whole genome shotgun (WGS) entry which is preliminary data.</text>
</comment>
<dbReference type="Gene3D" id="3.40.50.1010">
    <property type="entry name" value="5'-nuclease"/>
    <property type="match status" value="1"/>
</dbReference>
<proteinExistence type="predicted"/>
<evidence type="ECO:0000313" key="3">
    <source>
        <dbReference type="Proteomes" id="UP001320898"/>
    </source>
</evidence>
<dbReference type="RefSeq" id="WP_261614398.1">
    <property type="nucleotide sequence ID" value="NZ_JALIDZ010000001.1"/>
</dbReference>
<gene>
    <name evidence="2" type="ORF">MUB46_03135</name>
</gene>
<dbReference type="EMBL" id="JALIDZ010000001">
    <property type="protein sequence ID" value="MCT8970846.1"/>
    <property type="molecule type" value="Genomic_DNA"/>
</dbReference>
<dbReference type="InterPro" id="IPR029060">
    <property type="entry name" value="PIN-like_dom_sf"/>
</dbReference>
<dbReference type="Pfam" id="PF01850">
    <property type="entry name" value="PIN"/>
    <property type="match status" value="1"/>
</dbReference>
<keyword evidence="3" id="KW-1185">Reference proteome</keyword>
<dbReference type="InterPro" id="IPR002716">
    <property type="entry name" value="PIN_dom"/>
</dbReference>
<organism evidence="2 3">
    <name type="scientific">Microbaculum marinisediminis</name>
    <dbReference type="NCBI Taxonomy" id="2931392"/>
    <lineage>
        <taxon>Bacteria</taxon>
        <taxon>Pseudomonadati</taxon>
        <taxon>Pseudomonadota</taxon>
        <taxon>Alphaproteobacteria</taxon>
        <taxon>Hyphomicrobiales</taxon>
        <taxon>Tepidamorphaceae</taxon>
        <taxon>Microbaculum</taxon>
    </lineage>
</organism>
<reference evidence="2 3" key="1">
    <citation type="submission" date="2022-04" db="EMBL/GenBank/DDBJ databases">
        <authorList>
            <person name="Ye Y.-Q."/>
            <person name="Du Z.-J."/>
        </authorList>
    </citation>
    <scope>NUCLEOTIDE SEQUENCE [LARGE SCALE GENOMIC DNA]</scope>
    <source>
        <strain evidence="2 3">A6E488</strain>
    </source>
</reference>
<evidence type="ECO:0000259" key="1">
    <source>
        <dbReference type="Pfam" id="PF01850"/>
    </source>
</evidence>
<accession>A0AAW5QWL0</accession>
<sequence>MVEVERLYLDTNIFIRLFEGADELSQKLTELLISGTAGQSPFRVTSELTVAELVVAPFRSHDDRMLRLYRNWTQTNSYLEVVPVEYSNLWHAGVLRATYLGLKLPDAIHVSTAIGARCSHILTADQRISDDYRLDYEWDGHRIGPRKIEVLRPDVPTIEMLIEQVSR</sequence>
<evidence type="ECO:0000313" key="2">
    <source>
        <dbReference type="EMBL" id="MCT8970846.1"/>
    </source>
</evidence>
<dbReference type="Proteomes" id="UP001320898">
    <property type="component" value="Unassembled WGS sequence"/>
</dbReference>
<dbReference type="AlphaFoldDB" id="A0AAW5QWL0"/>
<feature type="domain" description="PIN" evidence="1">
    <location>
        <begin position="8"/>
        <end position="129"/>
    </location>
</feature>
<name>A0AAW5QWL0_9HYPH</name>
<dbReference type="SUPFAM" id="SSF88723">
    <property type="entry name" value="PIN domain-like"/>
    <property type="match status" value="1"/>
</dbReference>